<dbReference type="KEGG" id="aten:116296146"/>
<dbReference type="AlphaFoldDB" id="A0A6P8HU93"/>
<sequence>MGGAVSAGESNEELVDNLKGAGYIRTENVEQAFRDVDRAEYFPEETKQHAYKDVAWKHKNVHLSAPCIYSEVMESLELESGLSFLNLGSGTGYLSTLAGLILGPSGINHGVEIFEEVVEYAEKKLEIFMNTNPAFKGINFCVPVFAVGNCLCMDPYYRQYDRVYCGAACPTEYEDYMKSLIKKNGILVMPFKDNLCKMRKVSETEWTTESVLPVSFAPIIIDDKDNTPLIKIASKIKSLQDLCRLVILNHIGLKRLKKVAELPLPPSLLSYLSYFREY</sequence>
<comment type="similarity">
    <text evidence="1">Belongs to the methyltransferase superfamily. L-isoaspartyl/D-aspartyl protein methyltransferase family.</text>
</comment>
<evidence type="ECO:0000313" key="4">
    <source>
        <dbReference type="RefSeq" id="XP_031559969.1"/>
    </source>
</evidence>
<keyword evidence="3" id="KW-1185">Reference proteome</keyword>
<dbReference type="Pfam" id="PF07525">
    <property type="entry name" value="SOCS_box"/>
    <property type="match status" value="1"/>
</dbReference>
<dbReference type="SMART" id="SM00969">
    <property type="entry name" value="SOCS_box"/>
    <property type="match status" value="1"/>
</dbReference>
<dbReference type="FunFam" id="1.10.750.20:FF:000001">
    <property type="entry name" value="Ankyrin repeat and SOCS box containing 1"/>
    <property type="match status" value="1"/>
</dbReference>
<dbReference type="GO" id="GO:0004719">
    <property type="term" value="F:protein-L-isoaspartate (D-aspartate) O-methyltransferase activity"/>
    <property type="evidence" value="ECO:0007669"/>
    <property type="project" value="InterPro"/>
</dbReference>
<feature type="domain" description="SOCS box" evidence="2">
    <location>
        <begin position="228"/>
        <end position="278"/>
    </location>
</feature>
<dbReference type="InParanoid" id="A0A6P8HU93"/>
<dbReference type="CDD" id="cd02440">
    <property type="entry name" value="AdoMet_MTases"/>
    <property type="match status" value="1"/>
</dbReference>
<dbReference type="Proteomes" id="UP000515163">
    <property type="component" value="Unplaced"/>
</dbReference>
<dbReference type="SUPFAM" id="SSF158235">
    <property type="entry name" value="SOCS box-like"/>
    <property type="match status" value="1"/>
</dbReference>
<protein>
    <submittedName>
        <fullName evidence="4">Protein-L-isoaspartate O-methyltransferase domain-containing protein 2-like</fullName>
    </submittedName>
</protein>
<dbReference type="FunCoup" id="A0A6P8HU93">
    <property type="interactions" value="885"/>
</dbReference>
<accession>A0A6P8HU93</accession>
<dbReference type="GeneID" id="116296146"/>
<evidence type="ECO:0000259" key="2">
    <source>
        <dbReference type="PROSITE" id="PS50225"/>
    </source>
</evidence>
<dbReference type="Pfam" id="PF01135">
    <property type="entry name" value="PCMT"/>
    <property type="match status" value="1"/>
</dbReference>
<dbReference type="InterPro" id="IPR000682">
    <property type="entry name" value="PCMT"/>
</dbReference>
<dbReference type="GO" id="GO:0035556">
    <property type="term" value="P:intracellular signal transduction"/>
    <property type="evidence" value="ECO:0007669"/>
    <property type="project" value="InterPro"/>
</dbReference>
<dbReference type="PANTHER" id="PTHR11579:SF9">
    <property type="entry name" value="PROTEIN-L-ISOASPARTATE O-METHYLTRANSFERASE"/>
    <property type="match status" value="1"/>
</dbReference>
<dbReference type="SUPFAM" id="SSF53335">
    <property type="entry name" value="S-adenosyl-L-methionine-dependent methyltransferases"/>
    <property type="match status" value="1"/>
</dbReference>
<dbReference type="Gene3D" id="1.10.750.20">
    <property type="entry name" value="SOCS box"/>
    <property type="match status" value="1"/>
</dbReference>
<dbReference type="PROSITE" id="PS50225">
    <property type="entry name" value="SOCS"/>
    <property type="match status" value="1"/>
</dbReference>
<dbReference type="PANTHER" id="PTHR11579">
    <property type="entry name" value="PROTEIN-L-ISOASPARTATE O-METHYLTRANSFERASE"/>
    <property type="match status" value="1"/>
</dbReference>
<reference evidence="4" key="1">
    <citation type="submission" date="2025-08" db="UniProtKB">
        <authorList>
            <consortium name="RefSeq"/>
        </authorList>
    </citation>
    <scope>IDENTIFICATION</scope>
    <source>
        <tissue evidence="4">Tentacle</tissue>
    </source>
</reference>
<dbReference type="OrthoDB" id="10257972at2759"/>
<dbReference type="InterPro" id="IPR036036">
    <property type="entry name" value="SOCS_box-like_dom_sf"/>
</dbReference>
<gene>
    <name evidence="4" type="primary">LOC116296146</name>
</gene>
<name>A0A6P8HU93_ACTTE</name>
<proteinExistence type="inferred from homology"/>
<dbReference type="InterPro" id="IPR001496">
    <property type="entry name" value="SOCS_box"/>
</dbReference>
<dbReference type="SMART" id="SM00253">
    <property type="entry name" value="SOCS"/>
    <property type="match status" value="1"/>
</dbReference>
<dbReference type="GO" id="GO:0005737">
    <property type="term" value="C:cytoplasm"/>
    <property type="evidence" value="ECO:0007669"/>
    <property type="project" value="TreeGrafter"/>
</dbReference>
<dbReference type="CDD" id="cd03587">
    <property type="entry name" value="SOCS"/>
    <property type="match status" value="1"/>
</dbReference>
<dbReference type="RefSeq" id="XP_031559969.1">
    <property type="nucleotide sequence ID" value="XM_031704109.1"/>
</dbReference>
<evidence type="ECO:0000256" key="1">
    <source>
        <dbReference type="ARBA" id="ARBA00005369"/>
    </source>
</evidence>
<dbReference type="InterPro" id="IPR029063">
    <property type="entry name" value="SAM-dependent_MTases_sf"/>
</dbReference>
<evidence type="ECO:0000313" key="3">
    <source>
        <dbReference type="Proteomes" id="UP000515163"/>
    </source>
</evidence>
<dbReference type="Gene3D" id="3.40.50.150">
    <property type="entry name" value="Vaccinia Virus protein VP39"/>
    <property type="match status" value="1"/>
</dbReference>
<organism evidence="3 4">
    <name type="scientific">Actinia tenebrosa</name>
    <name type="common">Australian red waratah sea anemone</name>
    <dbReference type="NCBI Taxonomy" id="6105"/>
    <lineage>
        <taxon>Eukaryota</taxon>
        <taxon>Metazoa</taxon>
        <taxon>Cnidaria</taxon>
        <taxon>Anthozoa</taxon>
        <taxon>Hexacorallia</taxon>
        <taxon>Actiniaria</taxon>
        <taxon>Actiniidae</taxon>
        <taxon>Actinia</taxon>
    </lineage>
</organism>